<sequence>MIKKENKRITITLSPESQSKLEKIKEYDPKKLNNSELFAKWIDNEYVLSTMFISKKSK</sequence>
<evidence type="ECO:0000313" key="2">
    <source>
        <dbReference type="Proteomes" id="UP000464233"/>
    </source>
</evidence>
<evidence type="ECO:0000313" key="1">
    <source>
        <dbReference type="EMBL" id="CRI06690.1"/>
    </source>
</evidence>
<keyword evidence="1" id="KW-0614">Plasmid</keyword>
<dbReference type="EMBL" id="LN846932">
    <property type="protein sequence ID" value="CRI06690.1"/>
    <property type="molecule type" value="Genomic_DNA"/>
</dbReference>
<reference evidence="1 2" key="1">
    <citation type="submission" date="2015-04" db="EMBL/GenBank/DDBJ databases">
        <title>Carnobacterium maltaromaticum LMA28 complete chromosome sequence.</title>
        <authorList>
            <person name="Borges F."/>
            <person name="Cailliez-Grimal C."/>
        </authorList>
    </citation>
    <scope>NUCLEOTIDE SEQUENCE [LARGE SCALE GENOMIC DNA]</scope>
    <source>
        <strain evidence="1 2">LMA28</strain>
        <plasmid evidence="2">Chromosome</plasmid>
    </source>
</reference>
<proteinExistence type="predicted"/>
<gene>
    <name evidence="1" type="ORF">BN424_pa0025</name>
</gene>
<dbReference type="AlphaFoldDB" id="A0A1Z5AX98"/>
<protein>
    <submittedName>
        <fullName evidence="1">Uncharacterized protein</fullName>
    </submittedName>
</protein>
<organism evidence="1 2">
    <name type="scientific">Carnobacterium maltaromaticum</name>
    <name type="common">Carnobacterium piscicola</name>
    <dbReference type="NCBI Taxonomy" id="2751"/>
    <lineage>
        <taxon>Bacteria</taxon>
        <taxon>Bacillati</taxon>
        <taxon>Bacillota</taxon>
        <taxon>Bacilli</taxon>
        <taxon>Lactobacillales</taxon>
        <taxon>Carnobacteriaceae</taxon>
        <taxon>Carnobacterium</taxon>
    </lineage>
</organism>
<dbReference type="RefSeq" id="WP_176455291.1">
    <property type="nucleotide sequence ID" value="NZ_LN846932.1"/>
</dbReference>
<reference evidence="1 2" key="2">
    <citation type="submission" date="2015-04" db="EMBL/GenBank/DDBJ databases">
        <title>Carnobacterium maltaromaticum LMA28 plasmids.</title>
        <authorList>
            <person name="Cailliez-Grimal C."/>
            <person name="Iskandar C."/>
        </authorList>
    </citation>
    <scope>NUCLEOTIDE SEQUENCE [LARGE SCALE GENOMIC DNA]</scope>
    <source>
        <strain evidence="1 2">LMA28</strain>
        <plasmid evidence="2">Chromosome</plasmid>
    </source>
</reference>
<name>A0A1Z5AX98_CARML</name>
<accession>A0A1Z5AX98</accession>
<dbReference type="Proteomes" id="UP000464233">
    <property type="component" value="Plasmid LMA_pa"/>
</dbReference>
<geneLocation type="plasmid" evidence="1">
    <name>LMA_pa</name>
</geneLocation>